<dbReference type="Gene3D" id="3.40.720.10">
    <property type="entry name" value="Alkaline Phosphatase, subunit A"/>
    <property type="match status" value="1"/>
</dbReference>
<dbReference type="InterPro" id="IPR004245">
    <property type="entry name" value="DUF229"/>
</dbReference>
<name>A0AAV5SGD2_9BILA</name>
<dbReference type="EMBL" id="BTSX01000001">
    <property type="protein sequence ID" value="GMS81248.1"/>
    <property type="molecule type" value="Genomic_DNA"/>
</dbReference>
<gene>
    <name evidence="2" type="ORF">PENTCL1PPCAC_3423</name>
</gene>
<feature type="compositionally biased region" description="Low complexity" evidence="1">
    <location>
        <begin position="346"/>
        <end position="355"/>
    </location>
</feature>
<evidence type="ECO:0000313" key="2">
    <source>
        <dbReference type="EMBL" id="GMS81248.1"/>
    </source>
</evidence>
<feature type="non-terminal residue" evidence="2">
    <location>
        <position position="371"/>
    </location>
</feature>
<evidence type="ECO:0000313" key="3">
    <source>
        <dbReference type="Proteomes" id="UP001432027"/>
    </source>
</evidence>
<dbReference type="AlphaFoldDB" id="A0AAV5SGD2"/>
<dbReference type="PANTHER" id="PTHR10974">
    <property type="entry name" value="FI08016P-RELATED"/>
    <property type="match status" value="1"/>
</dbReference>
<evidence type="ECO:0000256" key="1">
    <source>
        <dbReference type="SAM" id="MobiDB-lite"/>
    </source>
</evidence>
<feature type="non-terminal residue" evidence="2">
    <location>
        <position position="1"/>
    </location>
</feature>
<evidence type="ECO:0008006" key="4">
    <source>
        <dbReference type="Google" id="ProtNLM"/>
    </source>
</evidence>
<organism evidence="2 3">
    <name type="scientific">Pristionchus entomophagus</name>
    <dbReference type="NCBI Taxonomy" id="358040"/>
    <lineage>
        <taxon>Eukaryota</taxon>
        <taxon>Metazoa</taxon>
        <taxon>Ecdysozoa</taxon>
        <taxon>Nematoda</taxon>
        <taxon>Chromadorea</taxon>
        <taxon>Rhabditida</taxon>
        <taxon>Rhabditina</taxon>
        <taxon>Diplogasteromorpha</taxon>
        <taxon>Diplogasteroidea</taxon>
        <taxon>Neodiplogasteridae</taxon>
        <taxon>Pristionchus</taxon>
    </lineage>
</organism>
<proteinExistence type="predicted"/>
<dbReference type="Pfam" id="PF02995">
    <property type="entry name" value="DUF229"/>
    <property type="match status" value="1"/>
</dbReference>
<sequence length="371" mass="41117">FTDSPKATLTWASYLGHDSPHTPFHADAHYEQFFKRNKKEFDNSFVFFMGDHGLRFGWYSRDSVGRRDVDNPMLLVSVPQYLRNGSDLMKNLIHNSDQLLSHFDTHATFIDIIETFSGKLSTNYSDTVGLKGSSFLRPLPDGQRNCKTLPIPPQYCLCEITRARQKITVEHSAIGQAVSTFLNSRLAENQLSDLCAKLELEKLTELNLIEGAEDLYEVTVKLRPDGGIFKTFVQRTRGEYFVIVPDVNRLNAYGHNGDCITINELRPFCFCKSNNQHSSTPRPITAFNSSSVIPSTITVSSPPSTVTPSISTLAPTPSFVKSSPTTVSSSTRTVSSYTNTVSTSSSIVMPSTSAVRPFPSSDTSSFVISQP</sequence>
<comment type="caution">
    <text evidence="2">The sequence shown here is derived from an EMBL/GenBank/DDBJ whole genome shotgun (WGS) entry which is preliminary data.</text>
</comment>
<accession>A0AAV5SGD2</accession>
<dbReference type="SUPFAM" id="SSF53649">
    <property type="entry name" value="Alkaline phosphatase-like"/>
    <property type="match status" value="1"/>
</dbReference>
<feature type="region of interest" description="Disordered" evidence="1">
    <location>
        <begin position="346"/>
        <end position="371"/>
    </location>
</feature>
<dbReference type="GO" id="GO:0005615">
    <property type="term" value="C:extracellular space"/>
    <property type="evidence" value="ECO:0007669"/>
    <property type="project" value="TreeGrafter"/>
</dbReference>
<dbReference type="Proteomes" id="UP001432027">
    <property type="component" value="Unassembled WGS sequence"/>
</dbReference>
<feature type="compositionally biased region" description="Polar residues" evidence="1">
    <location>
        <begin position="360"/>
        <end position="371"/>
    </location>
</feature>
<dbReference type="InterPro" id="IPR017850">
    <property type="entry name" value="Alkaline_phosphatase_core_sf"/>
</dbReference>
<reference evidence="2" key="1">
    <citation type="submission" date="2023-10" db="EMBL/GenBank/DDBJ databases">
        <title>Genome assembly of Pristionchus species.</title>
        <authorList>
            <person name="Yoshida K."/>
            <person name="Sommer R.J."/>
        </authorList>
    </citation>
    <scope>NUCLEOTIDE SEQUENCE</scope>
    <source>
        <strain evidence="2">RS0144</strain>
    </source>
</reference>
<protein>
    <recommendedName>
        <fullName evidence="4">Sulfatase N-terminal domain-containing protein</fullName>
    </recommendedName>
</protein>
<keyword evidence="3" id="KW-1185">Reference proteome</keyword>
<dbReference type="PANTHER" id="PTHR10974:SF75">
    <property type="entry name" value="SULFATASE DOMAIN-CONTAINING PROTEIN"/>
    <property type="match status" value="1"/>
</dbReference>